<sequence>MAATKESPIIFYDLASQTNTPWSPNTYKVRLALIHKGLPFRVEYVSYPDIAPLMKKLGAPPGSPNGKFPYTVPVIADPSPEPGAKPIYVSDSWEISQYLERTYPPPKYPALFPYGAIAANRAVAASVGRTVHTDIAGLVISLIGTNHILDDRGHEYFMRTREERFGKPLAEVRKEEEAKWSTELKSSWATVGKLLDANGPMDQVGPFVLGKQISDADFLIGALVLWLRRGEGPEGHRWKELLEWDGGRWGKIWNAIEEIEARSTEV</sequence>
<dbReference type="Proteomes" id="UP000663861">
    <property type="component" value="Unassembled WGS sequence"/>
</dbReference>
<accession>A0A8H2XM19</accession>
<dbReference type="SUPFAM" id="SSF52833">
    <property type="entry name" value="Thioredoxin-like"/>
    <property type="match status" value="1"/>
</dbReference>
<evidence type="ECO:0000313" key="4">
    <source>
        <dbReference type="Proteomes" id="UP000663861"/>
    </source>
</evidence>
<dbReference type="EMBL" id="CAJMWY010000368">
    <property type="protein sequence ID" value="CAE6430014.1"/>
    <property type="molecule type" value="Genomic_DNA"/>
</dbReference>
<dbReference type="PROSITE" id="PS50404">
    <property type="entry name" value="GST_NTER"/>
    <property type="match status" value="1"/>
</dbReference>
<dbReference type="InterPro" id="IPR036249">
    <property type="entry name" value="Thioredoxin-like_sf"/>
</dbReference>
<dbReference type="InterPro" id="IPR004045">
    <property type="entry name" value="Glutathione_S-Trfase_N"/>
</dbReference>
<comment type="caution">
    <text evidence="2">The sequence shown here is derived from an EMBL/GenBank/DDBJ whole genome shotgun (WGS) entry which is preliminary data.</text>
</comment>
<feature type="domain" description="GST N-terminal" evidence="1">
    <location>
        <begin position="13"/>
        <end position="107"/>
    </location>
</feature>
<protein>
    <recommendedName>
        <fullName evidence="1">GST N-terminal domain-containing protein</fullName>
    </recommendedName>
</protein>
<evidence type="ECO:0000259" key="1">
    <source>
        <dbReference type="PROSITE" id="PS50404"/>
    </source>
</evidence>
<dbReference type="Pfam" id="PF22041">
    <property type="entry name" value="GST_C_7"/>
    <property type="match status" value="1"/>
</dbReference>
<name>A0A8H2XM19_9AGAM</name>
<dbReference type="Pfam" id="PF13409">
    <property type="entry name" value="GST_N_2"/>
    <property type="match status" value="1"/>
</dbReference>
<evidence type="ECO:0000313" key="3">
    <source>
        <dbReference type="EMBL" id="CAE6461667.1"/>
    </source>
</evidence>
<dbReference type="EMBL" id="CAJMWX010001052">
    <property type="protein sequence ID" value="CAE6461667.1"/>
    <property type="molecule type" value="Genomic_DNA"/>
</dbReference>
<dbReference type="AlphaFoldDB" id="A0A8H2XM19"/>
<dbReference type="InterPro" id="IPR054416">
    <property type="entry name" value="GST_UstS-like_C"/>
</dbReference>
<dbReference type="Proteomes" id="UP000663888">
    <property type="component" value="Unassembled WGS sequence"/>
</dbReference>
<gene>
    <name evidence="2" type="ORF">RDB_LOCUS24490</name>
    <name evidence="3" type="ORF">RDB_LOCUS89688</name>
</gene>
<evidence type="ECO:0000313" key="2">
    <source>
        <dbReference type="EMBL" id="CAE6430014.1"/>
    </source>
</evidence>
<proteinExistence type="predicted"/>
<reference evidence="2" key="1">
    <citation type="submission" date="2021-01" db="EMBL/GenBank/DDBJ databases">
        <authorList>
            <person name="Kaushik A."/>
        </authorList>
    </citation>
    <scope>NUCLEOTIDE SEQUENCE</scope>
    <source>
        <strain evidence="3">AG4-R118</strain>
        <strain evidence="2">AG4-RS23</strain>
    </source>
</reference>
<organism evidence="2 4">
    <name type="scientific">Rhizoctonia solani</name>
    <dbReference type="NCBI Taxonomy" id="456999"/>
    <lineage>
        <taxon>Eukaryota</taxon>
        <taxon>Fungi</taxon>
        <taxon>Dikarya</taxon>
        <taxon>Basidiomycota</taxon>
        <taxon>Agaricomycotina</taxon>
        <taxon>Agaricomycetes</taxon>
        <taxon>Cantharellales</taxon>
        <taxon>Ceratobasidiaceae</taxon>
        <taxon>Rhizoctonia</taxon>
    </lineage>
</organism>
<dbReference type="Gene3D" id="1.20.1050.10">
    <property type="match status" value="1"/>
</dbReference>
<dbReference type="Gene3D" id="3.40.30.10">
    <property type="entry name" value="Glutaredoxin"/>
    <property type="match status" value="1"/>
</dbReference>